<reference evidence="2" key="2">
    <citation type="journal article" date="2023" name="Microbiol Resour">
        <title>Decontamination and Annotation of the Draft Genome Sequence of the Oomycete Lagenidium giganteum ARSEF 373.</title>
        <authorList>
            <person name="Morgan W.R."/>
            <person name="Tartar A."/>
        </authorList>
    </citation>
    <scope>NUCLEOTIDE SEQUENCE</scope>
    <source>
        <strain evidence="2">ARSEF 373</strain>
    </source>
</reference>
<comment type="caution">
    <text evidence="2">The sequence shown here is derived from an EMBL/GenBank/DDBJ whole genome shotgun (WGS) entry which is preliminary data.</text>
</comment>
<feature type="region of interest" description="Disordered" evidence="1">
    <location>
        <begin position="500"/>
        <end position="528"/>
    </location>
</feature>
<evidence type="ECO:0008006" key="4">
    <source>
        <dbReference type="Google" id="ProtNLM"/>
    </source>
</evidence>
<evidence type="ECO:0000256" key="1">
    <source>
        <dbReference type="SAM" id="MobiDB-lite"/>
    </source>
</evidence>
<accession>A0AAV2Z6A2</accession>
<proteinExistence type="predicted"/>
<dbReference type="PANTHER" id="PTHR40866:SF1">
    <property type="entry name" value="BED-TYPE DOMAIN-CONTAINING PROTEIN"/>
    <property type="match status" value="1"/>
</dbReference>
<dbReference type="AlphaFoldDB" id="A0AAV2Z6A2"/>
<sequence length="528" mass="58539">MSSWELCSFYYTKVAPWLFKYNLCCLQRKRAPRSGVSNLLSHLSTKHPAFRARYSEYAAPQVKSLDAFFIDEDTSNMFDWMRLILERNLPLCEVENPLTRSLLKIPFVTTEALKAAMQVVARRVGDAIANKSLASCSTDGRPARCICLRRQSIFAGDGESIGSSRPDQSWVWISSKRILLCLINKCTSALVYPLSTSAFWLNLGVDWPRTSCGPILATEKSDALHHSVIAVYEVNGSRRERLIGISPVEHGQTADAHIEHLQAIVDVCGKSMSQGKFHISDNCATNLAVATKDQMPVVGCASHRLNLATMPLMGALDNILDQVKRLMVALRLPNNAAVPRKHTALRAVCANATRGSSSFEMLNRYFKILDTIVCCRRPRAVVCVKLQAPDRTFAKGCTVFDDCITKHPSMTRTSARRQTPCTLQPAFEDAFVRLGSDEALSTADKFQLQPFENVMESTGAVDDEIASDYATQALRSAIKTTRHANFSSLLRTCLCHSSNQQPVTRSTGPHDLLLPALKDPADSRGPRW</sequence>
<keyword evidence="3" id="KW-1185">Reference proteome</keyword>
<dbReference type="EMBL" id="DAKRPA010000068">
    <property type="protein sequence ID" value="DBA00185.1"/>
    <property type="molecule type" value="Genomic_DNA"/>
</dbReference>
<evidence type="ECO:0000313" key="3">
    <source>
        <dbReference type="Proteomes" id="UP001146120"/>
    </source>
</evidence>
<gene>
    <name evidence="2" type="ORF">N0F65_007810</name>
</gene>
<name>A0AAV2Z6A2_9STRA</name>
<protein>
    <recommendedName>
        <fullName evidence="4">Transposase</fullName>
    </recommendedName>
</protein>
<reference evidence="2" key="1">
    <citation type="submission" date="2022-11" db="EMBL/GenBank/DDBJ databases">
        <authorList>
            <person name="Morgan W.R."/>
            <person name="Tartar A."/>
        </authorList>
    </citation>
    <scope>NUCLEOTIDE SEQUENCE</scope>
    <source>
        <strain evidence="2">ARSEF 373</strain>
    </source>
</reference>
<evidence type="ECO:0000313" key="2">
    <source>
        <dbReference type="EMBL" id="DBA00185.1"/>
    </source>
</evidence>
<dbReference type="Proteomes" id="UP001146120">
    <property type="component" value="Unassembled WGS sequence"/>
</dbReference>
<organism evidence="2 3">
    <name type="scientific">Lagenidium giganteum</name>
    <dbReference type="NCBI Taxonomy" id="4803"/>
    <lineage>
        <taxon>Eukaryota</taxon>
        <taxon>Sar</taxon>
        <taxon>Stramenopiles</taxon>
        <taxon>Oomycota</taxon>
        <taxon>Peronosporomycetes</taxon>
        <taxon>Pythiales</taxon>
        <taxon>Pythiaceae</taxon>
    </lineage>
</organism>
<dbReference type="PANTHER" id="PTHR40866">
    <property type="entry name" value="BED-TYPE DOMAIN-CONTAINING PROTEIN"/>
    <property type="match status" value="1"/>
</dbReference>
<feature type="compositionally biased region" description="Basic and acidic residues" evidence="1">
    <location>
        <begin position="519"/>
        <end position="528"/>
    </location>
</feature>